<proteinExistence type="predicted"/>
<organism evidence="1 2">
    <name type="scientific">Panagrolaimus sp. PS1159</name>
    <dbReference type="NCBI Taxonomy" id="55785"/>
    <lineage>
        <taxon>Eukaryota</taxon>
        <taxon>Metazoa</taxon>
        <taxon>Ecdysozoa</taxon>
        <taxon>Nematoda</taxon>
        <taxon>Chromadorea</taxon>
        <taxon>Rhabditida</taxon>
        <taxon>Tylenchina</taxon>
        <taxon>Panagrolaimomorpha</taxon>
        <taxon>Panagrolaimoidea</taxon>
        <taxon>Panagrolaimidae</taxon>
        <taxon>Panagrolaimus</taxon>
    </lineage>
</organism>
<dbReference type="WBParaSite" id="PS1159_v2.g17952.t1">
    <property type="protein sequence ID" value="PS1159_v2.g17952.t1"/>
    <property type="gene ID" value="PS1159_v2.g17952"/>
</dbReference>
<dbReference type="Proteomes" id="UP000887580">
    <property type="component" value="Unplaced"/>
</dbReference>
<evidence type="ECO:0000313" key="1">
    <source>
        <dbReference type="Proteomes" id="UP000887580"/>
    </source>
</evidence>
<protein>
    <submittedName>
        <fullName evidence="2">C2H2-type domain-containing protein</fullName>
    </submittedName>
</protein>
<name>A0AC35FKW5_9BILA</name>
<sequence>MSFEQHPCRRRSNLSALSFISLSDTPPLICEQGPSAPSSPTSPGGRRKPNSLHVDALQRLDLLSPHFLPSMDYSKLSPLSPSYPTSDLGSSPRSSISITQSGTGSSHWTTFRGFKNSSSDYDGDSDICSKDLLSPGTILSPAPFSPFSDCCTDSETPYSQRSPNMSPMPSTGMHFTFEQIRSRSSMSNRADKMNTDLLMPQMSLDLEARERSRSEGEMNNAEDMDTTINHSTISVPVTSTRHYQPSAYRKRMLQHNSFNDHSRYKHFQSNDSMTSSKSNLNNLSSIEQEENDLMNASVSTQVSRQPTIEEPPPDPTFQELCRASDLNIERQRQIEEWIKQQSAALEILRNSLAPRQQESNNLLQVPTTGINPALLTPASPTTDPFELAKLFATTPVTGVSAQQKQALWKRSRSETDVSKANNENAFVCQHCGQAFSMHDRLAKHIASRHRDRSASVNDENSKTHKCTLCPKSFGRSDMLTRHMRLHTGVKPYSCNICGQVFSRSDHLSTHQRTHTGEKPYRCPQCNYSASRRDMITRHMRTHLRPDGSPIPPGPDLQLPIGQLSLNSRSPLLTPEPQPNNPPQFPTTVPQPQPAAPTLFTPQMQMPKLHQHPTIANDSTDAALFAANAATLSTLYNNTQQQLKLAQIGRSLDAQIQPDFLRRSTPNLLTIGEHTSAFRPPTPTNLTPQGSTNNLAAAAAVAAFASQNYNPFIVQQTPTTTSNSAANANANAAMFNAAVAAAAAALQNQANVQAQAQVTAQLQAQVQSLLAPGGSLNISTQNLTNLGSSSTSSSTSTLQPSPNPLLSRQSSIGGFGFS</sequence>
<reference evidence="2" key="1">
    <citation type="submission" date="2022-11" db="UniProtKB">
        <authorList>
            <consortium name="WormBaseParasite"/>
        </authorList>
    </citation>
    <scope>IDENTIFICATION</scope>
</reference>
<evidence type="ECO:0000313" key="2">
    <source>
        <dbReference type="WBParaSite" id="PS1159_v2.g17952.t1"/>
    </source>
</evidence>
<accession>A0AC35FKW5</accession>